<dbReference type="Gene3D" id="3.30.70.1230">
    <property type="entry name" value="Nucleotide cyclase"/>
    <property type="match status" value="1"/>
</dbReference>
<comment type="caution">
    <text evidence="1">The sequence shown here is derived from an EMBL/GenBank/DDBJ whole genome shotgun (WGS) entry which is preliminary data.</text>
</comment>
<dbReference type="RefSeq" id="WP_371947217.1">
    <property type="nucleotide sequence ID" value="NZ_JAXCEI010000001.1"/>
</dbReference>
<name>A0ABV4Q436_9ACTN</name>
<organism evidence="1 2">
    <name type="scientific">Actinomadura monticuli</name>
    <dbReference type="NCBI Taxonomy" id="3097367"/>
    <lineage>
        <taxon>Bacteria</taxon>
        <taxon>Bacillati</taxon>
        <taxon>Actinomycetota</taxon>
        <taxon>Actinomycetes</taxon>
        <taxon>Streptosporangiales</taxon>
        <taxon>Thermomonosporaceae</taxon>
        <taxon>Actinomadura</taxon>
    </lineage>
</organism>
<accession>A0ABV4Q436</accession>
<proteinExistence type="predicted"/>
<sequence length="229" mass="25446">MDDSSADWGWEDETLPLCGPLHRSILALDLENSSTRTDLIKVELRNQLYLLLHQAMRAAGIEDRCCEPIEDRGDGVLVLVQPTDDVPRSRLLDPLIPVLTRLLVDYNAALPPADRPAYRLRMRAVVHAGDLFRDDHGPFGGEIDAAFRLLNADAVRSALRETSAPLALVVSQQIYEAIVIHGYSGLCPQSYERVVEVNVCGVTRYGWIRIPDDCESVALDSLRVLTEST</sequence>
<dbReference type="Proteomes" id="UP001569963">
    <property type="component" value="Unassembled WGS sequence"/>
</dbReference>
<dbReference type="InterPro" id="IPR029787">
    <property type="entry name" value="Nucleotide_cyclase"/>
</dbReference>
<reference evidence="1 2" key="1">
    <citation type="submission" date="2023-11" db="EMBL/GenBank/DDBJ databases">
        <title>Actinomadura monticuli sp. nov., isolated from volcanic ash.</title>
        <authorList>
            <person name="Lee S.D."/>
            <person name="Yang H."/>
            <person name="Kim I.S."/>
        </authorList>
    </citation>
    <scope>NUCLEOTIDE SEQUENCE [LARGE SCALE GENOMIC DNA]</scope>
    <source>
        <strain evidence="1 2">DLS-62</strain>
    </source>
</reference>
<evidence type="ECO:0008006" key="3">
    <source>
        <dbReference type="Google" id="ProtNLM"/>
    </source>
</evidence>
<keyword evidence="2" id="KW-1185">Reference proteome</keyword>
<dbReference type="EMBL" id="JAXCEI010000001">
    <property type="protein sequence ID" value="MFA1537890.1"/>
    <property type="molecule type" value="Genomic_DNA"/>
</dbReference>
<protein>
    <recommendedName>
        <fullName evidence="3">Guanylate cyclase domain-containing protein</fullName>
    </recommendedName>
</protein>
<evidence type="ECO:0000313" key="1">
    <source>
        <dbReference type="EMBL" id="MFA1537890.1"/>
    </source>
</evidence>
<gene>
    <name evidence="1" type="ORF">SM611_03020</name>
</gene>
<evidence type="ECO:0000313" key="2">
    <source>
        <dbReference type="Proteomes" id="UP001569963"/>
    </source>
</evidence>